<accession>F4PWW2</accession>
<dbReference type="InterPro" id="IPR027417">
    <property type="entry name" value="P-loop_NTPase"/>
</dbReference>
<feature type="domain" description="NrS-1 polymerase-like helicase" evidence="1">
    <location>
        <begin position="210"/>
        <end position="318"/>
    </location>
</feature>
<dbReference type="AlphaFoldDB" id="F4PWW2"/>
<evidence type="ECO:0000259" key="1">
    <source>
        <dbReference type="Pfam" id="PF19263"/>
    </source>
</evidence>
<dbReference type="InterPro" id="IPR045455">
    <property type="entry name" value="NrS-1_pol-like_helicase"/>
</dbReference>
<keyword evidence="3" id="KW-1185">Reference proteome</keyword>
<reference evidence="3" key="1">
    <citation type="journal article" date="2011" name="Genome Res.">
        <title>Phylogeny-wide analysis of social amoeba genomes highlights ancient origins for complex intercellular communication.</title>
        <authorList>
            <person name="Heidel A.J."/>
            <person name="Lawal H.M."/>
            <person name="Felder M."/>
            <person name="Schilde C."/>
            <person name="Helps N.R."/>
            <person name="Tunggal B."/>
            <person name="Rivero F."/>
            <person name="John U."/>
            <person name="Schleicher M."/>
            <person name="Eichinger L."/>
            <person name="Platzer M."/>
            <person name="Noegel A.A."/>
            <person name="Schaap P."/>
            <person name="Gloeckner G."/>
        </authorList>
    </citation>
    <scope>NUCLEOTIDE SEQUENCE [LARGE SCALE GENOMIC DNA]</scope>
    <source>
        <strain evidence="3">SH3</strain>
    </source>
</reference>
<dbReference type="EMBL" id="GL883013">
    <property type="protein sequence ID" value="EGG19765.1"/>
    <property type="molecule type" value="Genomic_DNA"/>
</dbReference>
<dbReference type="OrthoDB" id="23842at2759"/>
<dbReference type="KEGG" id="dfa:DFA_06865"/>
<sequence>MSKVEQLKKQLFEAQREESMKKAAEISQLGYYGSSNDNFSCSLLKQIISKCNSQQAINDIKKYILTYFLKLADSQCVLMWDPMSKKHKSFKYNEIQSMYFIKSLVVKYEGNTFNIRKWFFEDYDYFFTPQWRPSSTTRYNYSDRDSFDEQMKKGIFKSSMKKAIENIWDHIYISWCSRNKNQFSYVRMWISNLIKGKKMRTALYLKNSMEGTGKGIITIFLLSVIGLSSIRVQSTNFLKSDGYNSLMLGKLFILLDEMPCSSQAAWNEISDSLKGYITEAKITIRQKYVDDFETNNCANFMITTNNNAIRIQSPKQRRYVILDLSTELVGNKEYFTKLAQIVEDSSVMEAFYWHCMDIDTSKFNEDNIPESLLSEGMISDHLPPVMKYIKNNYVLKGNNISCDRGMRRV</sequence>
<proteinExistence type="predicted"/>
<gene>
    <name evidence="2" type="ORF">DFA_06865</name>
</gene>
<dbReference type="Gene3D" id="3.40.50.300">
    <property type="entry name" value="P-loop containing nucleotide triphosphate hydrolases"/>
    <property type="match status" value="1"/>
</dbReference>
<name>F4PWW2_CACFS</name>
<dbReference type="Proteomes" id="UP000007797">
    <property type="component" value="Unassembled WGS sequence"/>
</dbReference>
<evidence type="ECO:0000313" key="3">
    <source>
        <dbReference type="Proteomes" id="UP000007797"/>
    </source>
</evidence>
<protein>
    <recommendedName>
        <fullName evidence="1">NrS-1 polymerase-like helicase domain-containing protein</fullName>
    </recommendedName>
</protein>
<evidence type="ECO:0000313" key="2">
    <source>
        <dbReference type="EMBL" id="EGG19765.1"/>
    </source>
</evidence>
<dbReference type="Pfam" id="PF19263">
    <property type="entry name" value="DUF5906"/>
    <property type="match status" value="1"/>
</dbReference>
<dbReference type="RefSeq" id="XP_004358111.1">
    <property type="nucleotide sequence ID" value="XM_004358054.1"/>
</dbReference>
<dbReference type="GeneID" id="14872279"/>
<organism evidence="2 3">
    <name type="scientific">Cavenderia fasciculata</name>
    <name type="common">Slime mold</name>
    <name type="synonym">Dictyostelium fasciculatum</name>
    <dbReference type="NCBI Taxonomy" id="261658"/>
    <lineage>
        <taxon>Eukaryota</taxon>
        <taxon>Amoebozoa</taxon>
        <taxon>Evosea</taxon>
        <taxon>Eumycetozoa</taxon>
        <taxon>Dictyostelia</taxon>
        <taxon>Acytosteliales</taxon>
        <taxon>Cavenderiaceae</taxon>
        <taxon>Cavenderia</taxon>
    </lineage>
</organism>